<gene>
    <name evidence="2" type="ORF">BOTBODRAFT_536180</name>
</gene>
<dbReference type="EMBL" id="KL198082">
    <property type="protein sequence ID" value="KDQ09125.1"/>
    <property type="molecule type" value="Genomic_DNA"/>
</dbReference>
<evidence type="ECO:0000256" key="1">
    <source>
        <dbReference type="SAM" id="Phobius"/>
    </source>
</evidence>
<keyword evidence="1" id="KW-0812">Transmembrane</keyword>
<dbReference type="AlphaFoldDB" id="A0A067M334"/>
<protein>
    <submittedName>
        <fullName evidence="2">Uncharacterized protein</fullName>
    </submittedName>
</protein>
<keyword evidence="1" id="KW-1133">Transmembrane helix</keyword>
<dbReference type="InParanoid" id="A0A067M334"/>
<evidence type="ECO:0000313" key="3">
    <source>
        <dbReference type="Proteomes" id="UP000027195"/>
    </source>
</evidence>
<keyword evidence="1" id="KW-0472">Membrane</keyword>
<organism evidence="2 3">
    <name type="scientific">Botryobasidium botryosum (strain FD-172 SS1)</name>
    <dbReference type="NCBI Taxonomy" id="930990"/>
    <lineage>
        <taxon>Eukaryota</taxon>
        <taxon>Fungi</taxon>
        <taxon>Dikarya</taxon>
        <taxon>Basidiomycota</taxon>
        <taxon>Agaricomycotina</taxon>
        <taxon>Agaricomycetes</taxon>
        <taxon>Cantharellales</taxon>
        <taxon>Botryobasidiaceae</taxon>
        <taxon>Botryobasidium</taxon>
    </lineage>
</organism>
<feature type="transmembrane region" description="Helical" evidence="1">
    <location>
        <begin position="42"/>
        <end position="59"/>
    </location>
</feature>
<reference evidence="3" key="1">
    <citation type="journal article" date="2014" name="Proc. Natl. Acad. Sci. U.S.A.">
        <title>Extensive sampling of basidiomycete genomes demonstrates inadequacy of the white-rot/brown-rot paradigm for wood decay fungi.</title>
        <authorList>
            <person name="Riley R."/>
            <person name="Salamov A.A."/>
            <person name="Brown D.W."/>
            <person name="Nagy L.G."/>
            <person name="Floudas D."/>
            <person name="Held B.W."/>
            <person name="Levasseur A."/>
            <person name="Lombard V."/>
            <person name="Morin E."/>
            <person name="Otillar R."/>
            <person name="Lindquist E.A."/>
            <person name="Sun H."/>
            <person name="LaButti K.M."/>
            <person name="Schmutz J."/>
            <person name="Jabbour D."/>
            <person name="Luo H."/>
            <person name="Baker S.E."/>
            <person name="Pisabarro A.G."/>
            <person name="Walton J.D."/>
            <person name="Blanchette R.A."/>
            <person name="Henrissat B."/>
            <person name="Martin F."/>
            <person name="Cullen D."/>
            <person name="Hibbett D.S."/>
            <person name="Grigoriev I.V."/>
        </authorList>
    </citation>
    <scope>NUCLEOTIDE SEQUENCE [LARGE SCALE GENOMIC DNA]</scope>
    <source>
        <strain evidence="3">FD-172 SS1</strain>
    </source>
</reference>
<keyword evidence="3" id="KW-1185">Reference proteome</keyword>
<name>A0A067M334_BOTB1</name>
<proteinExistence type="predicted"/>
<accession>A0A067M334</accession>
<evidence type="ECO:0000313" key="2">
    <source>
        <dbReference type="EMBL" id="KDQ09125.1"/>
    </source>
</evidence>
<feature type="transmembrane region" description="Helical" evidence="1">
    <location>
        <begin position="98"/>
        <end position="115"/>
    </location>
</feature>
<dbReference type="HOGENOM" id="CLU_1854934_0_0_1"/>
<feature type="transmembrane region" description="Helical" evidence="1">
    <location>
        <begin position="12"/>
        <end position="30"/>
    </location>
</feature>
<dbReference type="Proteomes" id="UP000027195">
    <property type="component" value="Unassembled WGS sequence"/>
</dbReference>
<sequence length="138" mass="16353">MDHSHLVSFRFFFFPFYSLYLFSLSCYPDTSRKLHRTSTHSFYFPSTLACFASYLPLYYRPGFCFRLATFIPLPHFHFSLSFPCSFCIPPPSLILLRIHIPPFVLSIFIFHRLILHSHPPSLISHDPSYRQDRIKEIS</sequence>